<sequence>MISWIVGCGMGWIFSNLVEDFVFEGWVVATVDQLVDASDIVWDRQSNIYYESIQIDVTIEIENVIKPEQGSDSSLVQYFQELYQYKRSFAGRKVLVVHTYTSLMAELEDIVENNESCTICMEEYESDQEILKIGCSHYFHKECIYKWLRMNESCPLCRCEVTSEIFITYPPVIRDLL</sequence>
<dbReference type="InterPro" id="IPR013083">
    <property type="entry name" value="Znf_RING/FYVE/PHD"/>
</dbReference>
<dbReference type="Proteomes" id="UP001346149">
    <property type="component" value="Unassembled WGS sequence"/>
</dbReference>
<protein>
    <recommendedName>
        <fullName evidence="5">RING-type domain-containing protein</fullName>
    </recommendedName>
</protein>
<evidence type="ECO:0000313" key="6">
    <source>
        <dbReference type="EMBL" id="KAK4789357.1"/>
    </source>
</evidence>
<evidence type="ECO:0000256" key="3">
    <source>
        <dbReference type="ARBA" id="ARBA00022833"/>
    </source>
</evidence>
<name>A0AAN7LP64_TRANT</name>
<comment type="caution">
    <text evidence="6">The sequence shown here is derived from an EMBL/GenBank/DDBJ whole genome shotgun (WGS) entry which is preliminary data.</text>
</comment>
<proteinExistence type="predicted"/>
<dbReference type="SMART" id="SM00744">
    <property type="entry name" value="RINGv"/>
    <property type="match status" value="1"/>
</dbReference>
<evidence type="ECO:0000313" key="7">
    <source>
        <dbReference type="Proteomes" id="UP001346149"/>
    </source>
</evidence>
<organism evidence="6 7">
    <name type="scientific">Trapa natans</name>
    <name type="common">Water chestnut</name>
    <dbReference type="NCBI Taxonomy" id="22666"/>
    <lineage>
        <taxon>Eukaryota</taxon>
        <taxon>Viridiplantae</taxon>
        <taxon>Streptophyta</taxon>
        <taxon>Embryophyta</taxon>
        <taxon>Tracheophyta</taxon>
        <taxon>Spermatophyta</taxon>
        <taxon>Magnoliopsida</taxon>
        <taxon>eudicotyledons</taxon>
        <taxon>Gunneridae</taxon>
        <taxon>Pentapetalae</taxon>
        <taxon>rosids</taxon>
        <taxon>malvids</taxon>
        <taxon>Myrtales</taxon>
        <taxon>Lythraceae</taxon>
        <taxon>Trapa</taxon>
    </lineage>
</organism>
<dbReference type="AlphaFoldDB" id="A0AAN7LP64"/>
<feature type="domain" description="RING-type" evidence="5">
    <location>
        <begin position="117"/>
        <end position="158"/>
    </location>
</feature>
<dbReference type="Pfam" id="PF13639">
    <property type="entry name" value="zf-RING_2"/>
    <property type="match status" value="1"/>
</dbReference>
<evidence type="ECO:0000256" key="2">
    <source>
        <dbReference type="ARBA" id="ARBA00022771"/>
    </source>
</evidence>
<dbReference type="GO" id="GO:0005634">
    <property type="term" value="C:nucleus"/>
    <property type="evidence" value="ECO:0007669"/>
    <property type="project" value="TreeGrafter"/>
</dbReference>
<dbReference type="InterPro" id="IPR011016">
    <property type="entry name" value="Znf_RING-CH"/>
</dbReference>
<dbReference type="PROSITE" id="PS50089">
    <property type="entry name" value="ZF_RING_2"/>
    <property type="match status" value="1"/>
</dbReference>
<keyword evidence="7" id="KW-1185">Reference proteome</keyword>
<dbReference type="GO" id="GO:0061630">
    <property type="term" value="F:ubiquitin protein ligase activity"/>
    <property type="evidence" value="ECO:0007669"/>
    <property type="project" value="TreeGrafter"/>
</dbReference>
<evidence type="ECO:0000256" key="4">
    <source>
        <dbReference type="PROSITE-ProRule" id="PRU00175"/>
    </source>
</evidence>
<dbReference type="GO" id="GO:0006511">
    <property type="term" value="P:ubiquitin-dependent protein catabolic process"/>
    <property type="evidence" value="ECO:0007669"/>
    <property type="project" value="TreeGrafter"/>
</dbReference>
<dbReference type="Gene3D" id="3.30.40.10">
    <property type="entry name" value="Zinc/RING finger domain, C3HC4 (zinc finger)"/>
    <property type="match status" value="1"/>
</dbReference>
<dbReference type="SMART" id="SM00184">
    <property type="entry name" value="RING"/>
    <property type="match status" value="1"/>
</dbReference>
<evidence type="ECO:0000259" key="5">
    <source>
        <dbReference type="PROSITE" id="PS50089"/>
    </source>
</evidence>
<dbReference type="PANTHER" id="PTHR45931:SF3">
    <property type="entry name" value="RING ZINC FINGER-CONTAINING PROTEIN"/>
    <property type="match status" value="1"/>
</dbReference>
<dbReference type="GO" id="GO:0008270">
    <property type="term" value="F:zinc ion binding"/>
    <property type="evidence" value="ECO:0007669"/>
    <property type="project" value="UniProtKB-KW"/>
</dbReference>
<dbReference type="EMBL" id="JAXQNO010000011">
    <property type="protein sequence ID" value="KAK4789357.1"/>
    <property type="molecule type" value="Genomic_DNA"/>
</dbReference>
<dbReference type="PANTHER" id="PTHR45931">
    <property type="entry name" value="SI:CH211-59O9.10"/>
    <property type="match status" value="1"/>
</dbReference>
<evidence type="ECO:0000256" key="1">
    <source>
        <dbReference type="ARBA" id="ARBA00022723"/>
    </source>
</evidence>
<keyword evidence="1" id="KW-0479">Metal-binding</keyword>
<accession>A0AAN7LP64</accession>
<gene>
    <name evidence="6" type="ORF">SAY86_020676</name>
</gene>
<dbReference type="InterPro" id="IPR051834">
    <property type="entry name" value="RING_finger_E3_ligase"/>
</dbReference>
<reference evidence="6 7" key="1">
    <citation type="journal article" date="2023" name="Hortic Res">
        <title>Pangenome of water caltrop reveals structural variations and asymmetric subgenome divergence after allopolyploidization.</title>
        <authorList>
            <person name="Zhang X."/>
            <person name="Chen Y."/>
            <person name="Wang L."/>
            <person name="Yuan Y."/>
            <person name="Fang M."/>
            <person name="Shi L."/>
            <person name="Lu R."/>
            <person name="Comes H.P."/>
            <person name="Ma Y."/>
            <person name="Chen Y."/>
            <person name="Huang G."/>
            <person name="Zhou Y."/>
            <person name="Zheng Z."/>
            <person name="Qiu Y."/>
        </authorList>
    </citation>
    <scope>NUCLEOTIDE SEQUENCE [LARGE SCALE GENOMIC DNA]</scope>
    <source>
        <strain evidence="6">F231</strain>
    </source>
</reference>
<dbReference type="InterPro" id="IPR001841">
    <property type="entry name" value="Znf_RING"/>
</dbReference>
<dbReference type="SUPFAM" id="SSF57850">
    <property type="entry name" value="RING/U-box"/>
    <property type="match status" value="1"/>
</dbReference>
<keyword evidence="3" id="KW-0862">Zinc</keyword>
<keyword evidence="2 4" id="KW-0863">Zinc-finger</keyword>